<dbReference type="InterPro" id="IPR036494">
    <property type="entry name" value="Ku_C_sf"/>
</dbReference>
<feature type="domain" description="Ku" evidence="19">
    <location>
        <begin position="302"/>
        <end position="441"/>
    </location>
</feature>
<dbReference type="PIRSF" id="PIRSF016570">
    <property type="entry name" value="Ku80"/>
    <property type="match status" value="1"/>
</dbReference>
<reference evidence="20" key="1">
    <citation type="submission" date="1995-11" db="EMBL/GenBank/DDBJ databases">
        <title>Ku86 defines the genetic defect and restores X-ray resistance and V(D)J recombination to complementation group 5 hamster cell mutants.</title>
        <authorList>
            <person name="Errami A."/>
            <person name="Smider V."/>
            <person name="Rathmell W.K."/>
            <person name="He D.M."/>
            <person name="Hendrickson E.A."/>
            <person name="Zdzienicka M."/>
            <person name="Chu G."/>
        </authorList>
    </citation>
    <scope>NUCLEOTIDE SEQUENCE</scope>
    <source>
        <tissue evidence="20">Lung</tissue>
    </source>
</reference>
<keyword evidence="4" id="KW-0158">Chromosome</keyword>
<evidence type="ECO:0000256" key="7">
    <source>
        <dbReference type="ARBA" id="ARBA00022801"/>
    </source>
</evidence>
<feature type="signal peptide" evidence="17">
    <location>
        <begin position="1"/>
        <end position="21"/>
    </location>
</feature>
<evidence type="ECO:0000256" key="14">
    <source>
        <dbReference type="ARBA" id="ARBA00023242"/>
    </source>
</evidence>
<dbReference type="InterPro" id="IPR024193">
    <property type="entry name" value="Ku80"/>
</dbReference>
<evidence type="ECO:0000256" key="4">
    <source>
        <dbReference type="ARBA" id="ARBA00022454"/>
    </source>
</evidence>
<evidence type="ECO:0000256" key="5">
    <source>
        <dbReference type="ARBA" id="ARBA00022741"/>
    </source>
</evidence>
<dbReference type="Gene3D" id="1.25.40.240">
    <property type="entry name" value="Ku, C-terminal domain"/>
    <property type="match status" value="1"/>
</dbReference>
<dbReference type="GO" id="GO:0016787">
    <property type="term" value="F:hydrolase activity"/>
    <property type="evidence" value="ECO:0007669"/>
    <property type="project" value="UniProtKB-KW"/>
</dbReference>
<dbReference type="GO" id="GO:0000723">
    <property type="term" value="P:telomere maintenance"/>
    <property type="evidence" value="ECO:0007669"/>
    <property type="project" value="InterPro"/>
</dbReference>
<keyword evidence="21" id="KW-1185">Reference proteome</keyword>
<reference evidence="22" key="6">
    <citation type="submission" date="2025-04" db="UniProtKB">
        <authorList>
            <consortium name="RefSeq"/>
        </authorList>
    </citation>
    <scope>IDENTIFICATION</scope>
</reference>
<feature type="chain" id="PRO_5038206411" description="X-ray repair cross-complementing protein 5" evidence="17 22">
    <location>
        <begin position="22"/>
        <end position="732"/>
    </location>
</feature>
<dbReference type="InterPro" id="IPR016194">
    <property type="entry name" value="SPOC-like_C_dom_sf"/>
</dbReference>
<dbReference type="Proteomes" id="UP001108280">
    <property type="component" value="Chromosome 2"/>
</dbReference>
<comment type="function">
    <text evidence="16">Single-stranded DNA-dependent ATP-dependent helicase.</text>
</comment>
<reference evidence="21" key="5">
    <citation type="journal article" date="2020" name="Biotechnol. Bioeng.">
        <title>Chromosome-scale scaffolds for the Chinese hamster reference genome assembly to facilitate the study of the CHO epigenome.</title>
        <authorList>
            <person name="Hilliard W."/>
            <person name="MacDonald M."/>
            <person name="Lee K.H."/>
        </authorList>
    </citation>
    <scope>NUCLEOTIDE SEQUENCE [LARGE SCALE GENOMIC DNA]</scope>
    <source>
        <strain evidence="21">17A/GY</strain>
    </source>
</reference>
<dbReference type="RefSeq" id="NP_001233669.1">
    <property type="nucleotide sequence ID" value="NM_001246740.1"/>
</dbReference>
<keyword evidence="7 16" id="KW-0378">Hydrolase</keyword>
<dbReference type="FunFam" id="2.40.290.10:FF:000005">
    <property type="entry name" value="X-ray repair cross-complementing protein 5"/>
    <property type="match status" value="1"/>
</dbReference>
<evidence type="ECO:0000256" key="3">
    <source>
        <dbReference type="ARBA" id="ARBA00007726"/>
    </source>
</evidence>
<comment type="subcellular location">
    <subcellularLocation>
        <location evidence="2">Chromosome</location>
    </subcellularLocation>
    <subcellularLocation>
        <location evidence="1 16">Nucleus</location>
    </subcellularLocation>
</comment>
<evidence type="ECO:0000256" key="9">
    <source>
        <dbReference type="ARBA" id="ARBA00022840"/>
    </source>
</evidence>
<dbReference type="Pfam" id="PF02735">
    <property type="entry name" value="Ku"/>
    <property type="match status" value="1"/>
</dbReference>
<evidence type="ECO:0000259" key="19">
    <source>
        <dbReference type="SMART" id="SM00559"/>
    </source>
</evidence>
<evidence type="ECO:0000313" key="21">
    <source>
        <dbReference type="Proteomes" id="UP001108280"/>
    </source>
</evidence>
<evidence type="ECO:0000256" key="10">
    <source>
        <dbReference type="ARBA" id="ARBA00022843"/>
    </source>
</evidence>
<evidence type="ECO:0000256" key="2">
    <source>
        <dbReference type="ARBA" id="ARBA00004286"/>
    </source>
</evidence>
<keyword evidence="14 16" id="KW-0539">Nucleus</keyword>
<dbReference type="CTD" id="7520"/>
<evidence type="ECO:0000256" key="8">
    <source>
        <dbReference type="ARBA" id="ARBA00022806"/>
    </source>
</evidence>
<dbReference type="FunFam" id="1.10.1600.10:FF:000002">
    <property type="entry name" value="X-ray repair cross-complementing protein 5"/>
    <property type="match status" value="1"/>
</dbReference>
<dbReference type="GO" id="GO:0003684">
    <property type="term" value="F:damaged DNA binding"/>
    <property type="evidence" value="ECO:0007669"/>
    <property type="project" value="InterPro"/>
</dbReference>
<dbReference type="FunFam" id="3.40.50.410:FF:000055">
    <property type="entry name" value="X-ray repair cross-complementing protein 5"/>
    <property type="match status" value="1"/>
</dbReference>
<dbReference type="GO" id="GO:0005524">
    <property type="term" value="F:ATP binding"/>
    <property type="evidence" value="ECO:0007669"/>
    <property type="project" value="UniProtKB-UniRule"/>
</dbReference>
<dbReference type="AlphaFoldDB" id="Q60449"/>
<protein>
    <recommendedName>
        <fullName evidence="15 16">X-ray repair cross-complementing protein 5</fullName>
        <ecNumber evidence="16">3.6.4.-</ecNumber>
    </recommendedName>
</protein>
<dbReference type="SUPFAM" id="SSF101420">
    <property type="entry name" value="C-terminal domain of Ku80"/>
    <property type="match status" value="1"/>
</dbReference>
<dbReference type="InterPro" id="IPR002035">
    <property type="entry name" value="VWF_A"/>
</dbReference>
<dbReference type="Pfam" id="PF08785">
    <property type="entry name" value="Ku_PK_bind"/>
    <property type="match status" value="1"/>
</dbReference>
<dbReference type="OrthoDB" id="30826at2759"/>
<dbReference type="SMART" id="SM00559">
    <property type="entry name" value="Ku78"/>
    <property type="match status" value="1"/>
</dbReference>
<evidence type="ECO:0000259" key="18">
    <source>
        <dbReference type="SMART" id="SM00327"/>
    </source>
</evidence>
<evidence type="ECO:0000256" key="15">
    <source>
        <dbReference type="ARBA" id="ARBA00071961"/>
    </source>
</evidence>
<gene>
    <name evidence="20 22" type="primary">Ku86</name>
    <name evidence="22" type="synonym">Xrcc5</name>
</gene>
<dbReference type="Pfam" id="PF03730">
    <property type="entry name" value="Ku_C"/>
    <property type="match status" value="1"/>
</dbReference>
<dbReference type="GO" id="GO:0005694">
    <property type="term" value="C:chromosome"/>
    <property type="evidence" value="ECO:0007669"/>
    <property type="project" value="UniProtKB-SubCell"/>
</dbReference>
<comment type="similarity">
    <text evidence="3 16">Belongs to the ku80 family.</text>
</comment>
<keyword evidence="17 22" id="KW-0732">Signal</keyword>
<dbReference type="EMBL" id="L48606">
    <property type="protein sequence ID" value="AAA80450.1"/>
    <property type="molecule type" value="mRNA"/>
</dbReference>
<dbReference type="FunFam" id="1.25.40.240:FF:000001">
    <property type="entry name" value="X-ray repair cross-complementing protein 5"/>
    <property type="match status" value="1"/>
</dbReference>
<dbReference type="PANTHER" id="PTHR12604:SF4">
    <property type="entry name" value="X-RAY REPAIR CROSS-COMPLEMENTING PROTEIN 5"/>
    <property type="match status" value="1"/>
</dbReference>
<reference evidence="22" key="3">
    <citation type="journal article" date="2012" name="PLoS ONE">
        <title>Characterization of the host factors required for hepadnavirus covalently closed circular (ccc) DNA formation.</title>
        <authorList>
            <person name="Guo H."/>
            <person name="Xu C."/>
            <person name="Zhou T."/>
            <person name="Block T.M."/>
            <person name="Guo J.T."/>
        </authorList>
    </citation>
    <scope>NUCLEOTIDE SEQUENCE</scope>
</reference>
<dbReference type="Gene3D" id="1.10.1600.10">
    <property type="match status" value="1"/>
</dbReference>
<keyword evidence="11 16" id="KW-0238">DNA-binding</keyword>
<dbReference type="KEGG" id="cge:100689306"/>
<reference evidence="22" key="2">
    <citation type="journal article" date="2011" name="J. Biotechnol.">
        <title>Unraveling the Chinese hamster ovary cell line transcriptome by next-generation sequencing.</title>
        <authorList>
            <person name="Becker J."/>
            <person name="Hackl M."/>
            <person name="Rupp O."/>
            <person name="Jakobi T."/>
            <person name="Schneider J."/>
            <person name="Szczepanowski R."/>
            <person name="Bekel T."/>
            <person name="Borth N."/>
            <person name="Goesmann A."/>
            <person name="Grillari J."/>
            <person name="Kaltschmidt C."/>
            <person name="Noll T."/>
            <person name="Puhler A."/>
            <person name="Tauch A."/>
            <person name="Brinkrolf K."/>
        </authorList>
    </citation>
    <scope>NUCLEOTIDE SEQUENCE</scope>
</reference>
<dbReference type="InterPro" id="IPR036465">
    <property type="entry name" value="vWFA_dom_sf"/>
</dbReference>
<dbReference type="GO" id="GO:0003690">
    <property type="term" value="F:double-stranded DNA binding"/>
    <property type="evidence" value="ECO:0007669"/>
    <property type="project" value="TreeGrafter"/>
</dbReference>
<evidence type="ECO:0000256" key="11">
    <source>
        <dbReference type="ARBA" id="ARBA00023125"/>
    </source>
</evidence>
<dbReference type="Pfam" id="PF03731">
    <property type="entry name" value="Ku_N"/>
    <property type="match status" value="1"/>
</dbReference>
<dbReference type="GO" id="GO:0043564">
    <property type="term" value="C:Ku70:Ku80 complex"/>
    <property type="evidence" value="ECO:0007669"/>
    <property type="project" value="InterPro"/>
</dbReference>
<dbReference type="GO" id="GO:0003678">
    <property type="term" value="F:DNA helicase activity"/>
    <property type="evidence" value="ECO:0007669"/>
    <property type="project" value="InterPro"/>
</dbReference>
<dbReference type="EC" id="3.6.4.-" evidence="16"/>
<evidence type="ECO:0000256" key="13">
    <source>
        <dbReference type="ARBA" id="ARBA00023204"/>
    </source>
</evidence>
<evidence type="ECO:0000256" key="16">
    <source>
        <dbReference type="PIRNR" id="PIRNR016570"/>
    </source>
</evidence>
<dbReference type="CDD" id="cd01458">
    <property type="entry name" value="vWA_ku"/>
    <property type="match status" value="1"/>
</dbReference>
<dbReference type="Gene3D" id="3.40.50.410">
    <property type="entry name" value="von Willebrand factor, type A domain"/>
    <property type="match status" value="1"/>
</dbReference>
<evidence type="ECO:0000256" key="17">
    <source>
        <dbReference type="SAM" id="SignalP"/>
    </source>
</evidence>
<dbReference type="InterPro" id="IPR005160">
    <property type="entry name" value="Ku_C"/>
</dbReference>
<keyword evidence="5 16" id="KW-0547">Nucleotide-binding</keyword>
<feature type="domain" description="VWFA" evidence="18">
    <location>
        <begin position="7"/>
        <end position="245"/>
    </location>
</feature>
<dbReference type="InterPro" id="IPR005161">
    <property type="entry name" value="Ku_N"/>
</dbReference>
<keyword evidence="12 16" id="KW-0233">DNA recombination</keyword>
<keyword evidence="9 16" id="KW-0067">ATP-binding</keyword>
<dbReference type="InterPro" id="IPR014893">
    <property type="entry name" value="Ku_PK_bind"/>
</dbReference>
<dbReference type="PANTHER" id="PTHR12604">
    <property type="entry name" value="KU AUTOANTIGEN DNA HELICASE"/>
    <property type="match status" value="1"/>
</dbReference>
<reference evidence="21" key="4">
    <citation type="journal article" date="2018" name="Biotechnol. Bioeng.">
        <title>A reference genome of the Chinese hamster based on a hybrid assembly strategy.</title>
        <authorList>
            <person name="Rupp O."/>
            <person name="MacDonald M.L."/>
            <person name="Li S."/>
            <person name="Dhiman H."/>
            <person name="Polson S."/>
            <person name="Griep S."/>
            <person name="Heffner K."/>
            <person name="Hernandez I."/>
            <person name="Brinkrolf K."/>
            <person name="Jadhav V."/>
            <person name="Samoudi M."/>
            <person name="Hao H."/>
            <person name="Kingham B."/>
            <person name="Goesmann A."/>
            <person name="Betenbaugh M.J."/>
            <person name="Lewis N.E."/>
            <person name="Borth N."/>
            <person name="Lee K.H."/>
        </authorList>
    </citation>
    <scope>NUCLEOTIDE SEQUENCE [LARGE SCALE GENOMIC DNA]</scope>
    <source>
        <strain evidence="21">17A/GY</strain>
    </source>
</reference>
<evidence type="ECO:0000256" key="6">
    <source>
        <dbReference type="ARBA" id="ARBA00022763"/>
    </source>
</evidence>
<proteinExistence type="evidence at transcript level"/>
<dbReference type="GeneID" id="100689306"/>
<evidence type="ECO:0000256" key="12">
    <source>
        <dbReference type="ARBA" id="ARBA00023172"/>
    </source>
</evidence>
<keyword evidence="10" id="KW-0832">Ubl conjugation</keyword>
<name>Q60449_CRIGR</name>
<dbReference type="SUPFAM" id="SSF53300">
    <property type="entry name" value="vWA-like"/>
    <property type="match status" value="1"/>
</dbReference>
<dbReference type="PIR" id="JC6099">
    <property type="entry name" value="JC6099"/>
</dbReference>
<dbReference type="GO" id="GO:0006303">
    <property type="term" value="P:double-strand break repair via nonhomologous end joining"/>
    <property type="evidence" value="ECO:0007669"/>
    <property type="project" value="InterPro"/>
</dbReference>
<dbReference type="GO" id="GO:0005737">
    <property type="term" value="C:cytoplasm"/>
    <property type="evidence" value="ECO:0007669"/>
    <property type="project" value="UniProtKB-ARBA"/>
</dbReference>
<evidence type="ECO:0000256" key="1">
    <source>
        <dbReference type="ARBA" id="ARBA00004123"/>
    </source>
</evidence>
<evidence type="ECO:0000313" key="22">
    <source>
        <dbReference type="RefSeq" id="NP_001233669.1"/>
    </source>
</evidence>
<dbReference type="GO" id="GO:0006310">
    <property type="term" value="P:DNA recombination"/>
    <property type="evidence" value="ECO:0007669"/>
    <property type="project" value="UniProtKB-KW"/>
</dbReference>
<dbReference type="GO" id="GO:0042162">
    <property type="term" value="F:telomeric DNA binding"/>
    <property type="evidence" value="ECO:0007669"/>
    <property type="project" value="InterPro"/>
</dbReference>
<keyword evidence="8 16" id="KW-0347">Helicase</keyword>
<keyword evidence="6 16" id="KW-0227">DNA damage</keyword>
<accession>Q60449</accession>
<dbReference type="SMART" id="SM00327">
    <property type="entry name" value="VWA"/>
    <property type="match status" value="1"/>
</dbReference>
<evidence type="ECO:0000313" key="20">
    <source>
        <dbReference type="EMBL" id="AAA80450.1"/>
    </source>
</evidence>
<dbReference type="SUPFAM" id="SSF100939">
    <property type="entry name" value="SPOC domain-like"/>
    <property type="match status" value="1"/>
</dbReference>
<sequence length="732" mass="83064">MAWSANKAAVVLCMDVGVAMGNSFPGEESSFEQAKKVMTMFVQRQVFSESKDEIALVLFGTDNTNNALASEDQYQNITVHRHLMLPDFDLLEDIESKIQLGSRQADILDALIVCMDLIQRETIGKKFEKKHIEVFTDLSSPFSQDQLDVIICNLKKSGISLQFFLPFPISKNDETGDRGDGDLGLDHCGPSFPQKGITEQQKEGICMVERVMVSLEGEDGLDEIYSFSESLRRLCVFKKIERRSMPWSCQLTIGPDLSIKIVAYKSIVQEKVKKSWIVVDARTLKKEDIRKETVYCLNDDDETEVSKEDTIQGFRYGSDIIPFSKVDEEQMKYKSEGKCFSVLGFCRSSQVHRRFFMGYQVLKVFAAKDDEAAAVALSSLIHALDELNMVAIVRYAYDKRANPQVGVAFPYIKDSYECLVYVQLPFMEDLRQYMFSSLKNNKKCTPTEAQLSAIDDLIESMSLVKKSEEEDTIEDLFPTSKIPNPEFQRFFQCLLHRVLHPQERLPPIQQHILNMLNLPTEMKAKCEIPLSKVRTLFPLTEAVKKKDQVTAQDIFQDIHEEGPAAKKCKTEKEEGHISISSVAEGNVTKVGSVNPVESFRVLVRQKIASFEQASLQLISHIEQFLDTNETLYFMKSMECIKAFREEAIQFSEEQRFNSFLEALREKVEIKQLNHFWEIVVQDGVTLITKDEGSGSSVTTEEATKFLAPKDKAKEDAAGLEEGGDVDDLLDMI</sequence>
<organism evidence="20">
    <name type="scientific">Cricetulus griseus</name>
    <name type="common">Chinese hamster</name>
    <name type="synonym">Cricetulus barabensis griseus</name>
    <dbReference type="NCBI Taxonomy" id="10029"/>
    <lineage>
        <taxon>Eukaryota</taxon>
        <taxon>Metazoa</taxon>
        <taxon>Chordata</taxon>
        <taxon>Craniata</taxon>
        <taxon>Vertebrata</taxon>
        <taxon>Euteleostomi</taxon>
        <taxon>Mammalia</taxon>
        <taxon>Eutheria</taxon>
        <taxon>Euarchontoglires</taxon>
        <taxon>Glires</taxon>
        <taxon>Rodentia</taxon>
        <taxon>Myomorpha</taxon>
        <taxon>Muroidea</taxon>
        <taxon>Cricetidae</taxon>
        <taxon>Cricetinae</taxon>
        <taxon>Cricetulus</taxon>
    </lineage>
</organism>
<keyword evidence="13 16" id="KW-0234">DNA repair</keyword>
<dbReference type="Gene3D" id="2.40.290.10">
    <property type="match status" value="1"/>
</dbReference>
<dbReference type="InterPro" id="IPR006164">
    <property type="entry name" value="DNA_bd_Ku70/Ku80"/>
</dbReference>
<dbReference type="CDD" id="cd00873">
    <property type="entry name" value="KU80"/>
    <property type="match status" value="1"/>
</dbReference>